<dbReference type="OrthoDB" id="9794816at2"/>
<sequence length="235" mass="26782">MKIGIILCGDVPTNLLEEFGSYSDCLQKALALNLHERPLEWNMYQNHQLPDTVDRCDVYIIGGSPFGVNDGLEWIDELAWFVRDAFHARKRLIGICFGHQLINHALGGKVEKSARGWGLGTYDVFFKQDLGEMKVGQTMALLAIHQDQVIKPAKNFDIVAGSDFCPHYITKYQNQVLTVQGHPEFNYSFFEALLNQRKDSLSEDEIKQALIDNNSQEHRSICNKFLNKFIFSPNT</sequence>
<reference evidence="2 3" key="1">
    <citation type="submission" date="2018-01" db="EMBL/GenBank/DDBJ databases">
        <title>The draft genome sequence of Cohaesibacter sp. H1304.</title>
        <authorList>
            <person name="Wang N.-N."/>
            <person name="Du Z.-J."/>
        </authorList>
    </citation>
    <scope>NUCLEOTIDE SEQUENCE [LARGE SCALE GENOMIC DNA]</scope>
    <source>
        <strain evidence="2 3">H1304</strain>
    </source>
</reference>
<dbReference type="InterPro" id="IPR044992">
    <property type="entry name" value="ChyE-like"/>
</dbReference>
<evidence type="ECO:0000313" key="2">
    <source>
        <dbReference type="EMBL" id="PLW78989.1"/>
    </source>
</evidence>
<dbReference type="EMBL" id="PKUQ01000001">
    <property type="protein sequence ID" value="PLW78989.1"/>
    <property type="molecule type" value="Genomic_DNA"/>
</dbReference>
<dbReference type="GO" id="GO:0005829">
    <property type="term" value="C:cytosol"/>
    <property type="evidence" value="ECO:0007669"/>
    <property type="project" value="TreeGrafter"/>
</dbReference>
<accession>A0A2N5XWX3</accession>
<evidence type="ECO:0000259" key="1">
    <source>
        <dbReference type="Pfam" id="PF00117"/>
    </source>
</evidence>
<name>A0A2N5XWX3_9HYPH</name>
<dbReference type="InterPro" id="IPR017926">
    <property type="entry name" value="GATASE"/>
</dbReference>
<dbReference type="AlphaFoldDB" id="A0A2N5XWX3"/>
<dbReference type="InterPro" id="IPR029062">
    <property type="entry name" value="Class_I_gatase-like"/>
</dbReference>
<protein>
    <submittedName>
        <fullName evidence="2">GMP synthase</fullName>
    </submittedName>
</protein>
<gene>
    <name evidence="2" type="ORF">C0081_01770</name>
</gene>
<keyword evidence="3" id="KW-1185">Reference proteome</keyword>
<proteinExistence type="predicted"/>
<comment type="caution">
    <text evidence="2">The sequence shown here is derived from an EMBL/GenBank/DDBJ whole genome shotgun (WGS) entry which is preliminary data.</text>
</comment>
<dbReference type="Gene3D" id="3.40.50.880">
    <property type="match status" value="1"/>
</dbReference>
<dbReference type="RefSeq" id="WP_101532071.1">
    <property type="nucleotide sequence ID" value="NZ_PKUQ01000001.1"/>
</dbReference>
<dbReference type="CDD" id="cd01741">
    <property type="entry name" value="GATase1_1"/>
    <property type="match status" value="1"/>
</dbReference>
<dbReference type="PANTHER" id="PTHR42695">
    <property type="entry name" value="GLUTAMINE AMIDOTRANSFERASE YLR126C-RELATED"/>
    <property type="match status" value="1"/>
</dbReference>
<dbReference type="PROSITE" id="PS51273">
    <property type="entry name" value="GATASE_TYPE_1"/>
    <property type="match status" value="1"/>
</dbReference>
<feature type="domain" description="Glutamine amidotransferase" evidence="1">
    <location>
        <begin position="26"/>
        <end position="187"/>
    </location>
</feature>
<evidence type="ECO:0000313" key="3">
    <source>
        <dbReference type="Proteomes" id="UP000234881"/>
    </source>
</evidence>
<organism evidence="2 3">
    <name type="scientific">Cohaesibacter celericrescens</name>
    <dbReference type="NCBI Taxonomy" id="2067669"/>
    <lineage>
        <taxon>Bacteria</taxon>
        <taxon>Pseudomonadati</taxon>
        <taxon>Pseudomonadota</taxon>
        <taxon>Alphaproteobacteria</taxon>
        <taxon>Hyphomicrobiales</taxon>
        <taxon>Cohaesibacteraceae</taxon>
    </lineage>
</organism>
<dbReference type="Pfam" id="PF00117">
    <property type="entry name" value="GATase"/>
    <property type="match status" value="1"/>
</dbReference>
<dbReference type="PANTHER" id="PTHR42695:SF5">
    <property type="entry name" value="GLUTAMINE AMIDOTRANSFERASE YLR126C-RELATED"/>
    <property type="match status" value="1"/>
</dbReference>
<dbReference type="SUPFAM" id="SSF52317">
    <property type="entry name" value="Class I glutamine amidotransferase-like"/>
    <property type="match status" value="1"/>
</dbReference>
<dbReference type="Proteomes" id="UP000234881">
    <property type="component" value="Unassembled WGS sequence"/>
</dbReference>